<dbReference type="GO" id="GO:0016987">
    <property type="term" value="F:sigma factor activity"/>
    <property type="evidence" value="ECO:0007669"/>
    <property type="project" value="UniProtKB-KW"/>
</dbReference>
<dbReference type="Proteomes" id="UP000018542">
    <property type="component" value="Chromosome"/>
</dbReference>
<evidence type="ECO:0000256" key="2">
    <source>
        <dbReference type="ARBA" id="ARBA00023015"/>
    </source>
</evidence>
<dbReference type="InterPro" id="IPR039425">
    <property type="entry name" value="RNA_pol_sigma-70-like"/>
</dbReference>
<feature type="domain" description="RNA polymerase sigma factor 70 region 4 type 2" evidence="7">
    <location>
        <begin position="125"/>
        <end position="177"/>
    </location>
</feature>
<comment type="similarity">
    <text evidence="1">Belongs to the sigma-70 factor family. ECF subfamily.</text>
</comment>
<dbReference type="EMBL" id="CP006912">
    <property type="protein sequence ID" value="AHB49021.1"/>
    <property type="molecule type" value="Genomic_DNA"/>
</dbReference>
<evidence type="ECO:0000313" key="8">
    <source>
        <dbReference type="EMBL" id="AHB49021.1"/>
    </source>
</evidence>
<dbReference type="Pfam" id="PF04542">
    <property type="entry name" value="Sigma70_r2"/>
    <property type="match status" value="1"/>
</dbReference>
<dbReference type="AlphaFoldDB" id="V5SDS2"/>
<evidence type="ECO:0000256" key="1">
    <source>
        <dbReference type="ARBA" id="ARBA00010641"/>
    </source>
</evidence>
<dbReference type="InterPro" id="IPR007627">
    <property type="entry name" value="RNA_pol_sigma70_r2"/>
</dbReference>
<dbReference type="InterPro" id="IPR013324">
    <property type="entry name" value="RNA_pol_sigma_r3/r4-like"/>
</dbReference>
<dbReference type="GO" id="GO:0003677">
    <property type="term" value="F:DNA binding"/>
    <property type="evidence" value="ECO:0007669"/>
    <property type="project" value="UniProtKB-KW"/>
</dbReference>
<evidence type="ECO:0000256" key="3">
    <source>
        <dbReference type="ARBA" id="ARBA00023082"/>
    </source>
</evidence>
<dbReference type="InterPro" id="IPR036388">
    <property type="entry name" value="WH-like_DNA-bd_sf"/>
</dbReference>
<name>V5SDS2_9HYPH</name>
<evidence type="ECO:0000256" key="5">
    <source>
        <dbReference type="ARBA" id="ARBA00023163"/>
    </source>
</evidence>
<dbReference type="GO" id="GO:0006352">
    <property type="term" value="P:DNA-templated transcription initiation"/>
    <property type="evidence" value="ECO:0007669"/>
    <property type="project" value="InterPro"/>
</dbReference>
<dbReference type="PANTHER" id="PTHR43133:SF8">
    <property type="entry name" value="RNA POLYMERASE SIGMA FACTOR HI_1459-RELATED"/>
    <property type="match status" value="1"/>
</dbReference>
<dbReference type="SUPFAM" id="SSF88659">
    <property type="entry name" value="Sigma3 and sigma4 domains of RNA polymerase sigma factors"/>
    <property type="match status" value="1"/>
</dbReference>
<dbReference type="CDD" id="cd06171">
    <property type="entry name" value="Sigma70_r4"/>
    <property type="match status" value="1"/>
</dbReference>
<organism evidence="8 9">
    <name type="scientific">Hyphomicrobium nitrativorans NL23</name>
    <dbReference type="NCBI Taxonomy" id="1029756"/>
    <lineage>
        <taxon>Bacteria</taxon>
        <taxon>Pseudomonadati</taxon>
        <taxon>Pseudomonadota</taxon>
        <taxon>Alphaproteobacteria</taxon>
        <taxon>Hyphomicrobiales</taxon>
        <taxon>Hyphomicrobiaceae</taxon>
        <taxon>Hyphomicrobium</taxon>
    </lineage>
</organism>
<evidence type="ECO:0000259" key="6">
    <source>
        <dbReference type="Pfam" id="PF04542"/>
    </source>
</evidence>
<dbReference type="Gene3D" id="1.10.10.10">
    <property type="entry name" value="Winged helix-like DNA-binding domain superfamily/Winged helix DNA-binding domain"/>
    <property type="match status" value="1"/>
</dbReference>
<sequence length="193" mass="21904">MRQGPWPDAAEDRALLARVGRQDRQAFRTLVDRHLGAIVILARRMLKDEAEAEDIAQEALLRLWRSGETLELGPYGLRPWLRRVTSNLCLDRIRQSRRTVVTDEVPEIEEAPTQMANLEEQDLARRVGEAMAALPERQRRALTLFHHEGLSQAEVGEVLGVSDEAVESLLARARRALRVSLEKDWKGLLQSDA</sequence>
<proteinExistence type="inferred from homology"/>
<gene>
    <name evidence="8" type="ORF">W911_12390</name>
</gene>
<feature type="domain" description="RNA polymerase sigma-70 region 2" evidence="6">
    <location>
        <begin position="30"/>
        <end position="99"/>
    </location>
</feature>
<dbReference type="Gene3D" id="1.10.1740.10">
    <property type="match status" value="1"/>
</dbReference>
<keyword evidence="2" id="KW-0805">Transcription regulation</keyword>
<keyword evidence="5" id="KW-0804">Transcription</keyword>
<dbReference type="HOGENOM" id="CLU_047691_3_0_5"/>
<dbReference type="SUPFAM" id="SSF88946">
    <property type="entry name" value="Sigma2 domain of RNA polymerase sigma factors"/>
    <property type="match status" value="1"/>
</dbReference>
<dbReference type="STRING" id="1029756.W911_12390"/>
<evidence type="ECO:0000256" key="4">
    <source>
        <dbReference type="ARBA" id="ARBA00023125"/>
    </source>
</evidence>
<protein>
    <submittedName>
        <fullName evidence="8">RNA polymerase subunit sigma-24</fullName>
    </submittedName>
</protein>
<dbReference type="NCBIfam" id="TIGR02937">
    <property type="entry name" value="sigma70-ECF"/>
    <property type="match status" value="1"/>
</dbReference>
<dbReference type="PATRIC" id="fig|1029756.8.peg.2573"/>
<dbReference type="InterPro" id="IPR013325">
    <property type="entry name" value="RNA_pol_sigma_r2"/>
</dbReference>
<evidence type="ECO:0000259" key="7">
    <source>
        <dbReference type="Pfam" id="PF08281"/>
    </source>
</evidence>
<reference evidence="8 9" key="1">
    <citation type="journal article" date="2014" name="Genome Announc.">
        <title>Complete Genome Sequence of Hyphomicrobium nitrativorans Strain NL23, a Denitrifying Bacterium Isolated from Biofilm of a Methanol-Fed Denitrification System Treating Seawater at the Montreal Biodome.</title>
        <authorList>
            <person name="Martineau C."/>
            <person name="Villeneuve C."/>
            <person name="Mauffrey F."/>
            <person name="Villemur R."/>
        </authorList>
    </citation>
    <scope>NUCLEOTIDE SEQUENCE [LARGE SCALE GENOMIC DNA]</scope>
    <source>
        <strain evidence="8">NL23</strain>
    </source>
</reference>
<evidence type="ECO:0000313" key="9">
    <source>
        <dbReference type="Proteomes" id="UP000018542"/>
    </source>
</evidence>
<keyword evidence="4" id="KW-0238">DNA-binding</keyword>
<keyword evidence="3" id="KW-0731">Sigma factor</keyword>
<dbReference type="Pfam" id="PF08281">
    <property type="entry name" value="Sigma70_r4_2"/>
    <property type="match status" value="1"/>
</dbReference>
<dbReference type="PANTHER" id="PTHR43133">
    <property type="entry name" value="RNA POLYMERASE ECF-TYPE SIGMA FACTO"/>
    <property type="match status" value="1"/>
</dbReference>
<accession>V5SDS2</accession>
<dbReference type="InterPro" id="IPR014284">
    <property type="entry name" value="RNA_pol_sigma-70_dom"/>
</dbReference>
<keyword evidence="9" id="KW-1185">Reference proteome</keyword>
<dbReference type="KEGG" id="hni:W911_12390"/>
<dbReference type="InterPro" id="IPR013249">
    <property type="entry name" value="RNA_pol_sigma70_r4_t2"/>
</dbReference>